<protein>
    <submittedName>
        <fullName evidence="4">Uncharacterized protein</fullName>
    </submittedName>
</protein>
<reference evidence="4" key="1">
    <citation type="submission" date="2009-10" db="EMBL/GenBank/DDBJ databases">
        <title>Diversity of trophic interactions inside an arsenic-rich microbial ecosystem.</title>
        <authorList>
            <person name="Bertin P.N."/>
            <person name="Heinrich-Salmeron A."/>
            <person name="Pelletier E."/>
            <person name="Goulhen-Chollet F."/>
            <person name="Arsene-Ploetze F."/>
            <person name="Gallien S."/>
            <person name="Calteau A."/>
            <person name="Vallenet D."/>
            <person name="Casiot C."/>
            <person name="Chane-Woon-Ming B."/>
            <person name="Giloteaux L."/>
            <person name="Barakat M."/>
            <person name="Bonnefoy V."/>
            <person name="Bruneel O."/>
            <person name="Chandler M."/>
            <person name="Cleiss J."/>
            <person name="Duran R."/>
            <person name="Elbaz-Poulichet F."/>
            <person name="Fonknechten N."/>
            <person name="Lauga B."/>
            <person name="Mornico D."/>
            <person name="Ortet P."/>
            <person name="Schaeffer C."/>
            <person name="Siguier P."/>
            <person name="Alexander Thil Smith A."/>
            <person name="Van Dorsselaer A."/>
            <person name="Weissenbach J."/>
            <person name="Medigue C."/>
            <person name="Le Paslier D."/>
        </authorList>
    </citation>
    <scope>NUCLEOTIDE SEQUENCE</scope>
</reference>
<dbReference type="PANTHER" id="PTHR30461">
    <property type="entry name" value="DNA-INVERTASE FROM LAMBDOID PROPHAGE"/>
    <property type="match status" value="1"/>
</dbReference>
<gene>
    <name evidence="4" type="ORF">CARN2_2527</name>
</gene>
<keyword evidence="1" id="KW-0238">DNA-binding</keyword>
<keyword evidence="3" id="KW-0175">Coiled coil</keyword>
<sequence>MEWQSLTYAGHTVWNVHAERNADGYVGGEKRRLRTEWIVQRDTHPALITDAEAEKLLAQLESQKTRRTRTTDRTYLLTGLLVDERGNSWHGEWDTRMDAAIYRLGKGKKIAARRVDESVLARVKLDLRAPETLQRILAVMKTLVDEPVDGRAIADKEKRLETITRKIGKLIDLQMDAADQTTAQAYARSIEQAEAERAEFVRELGELQSRAGTHASAMAITENDVVASCVA</sequence>
<feature type="coiled-coil region" evidence="3">
    <location>
        <begin position="183"/>
        <end position="210"/>
    </location>
</feature>
<keyword evidence="2" id="KW-0233">DNA recombination</keyword>
<evidence type="ECO:0000313" key="4">
    <source>
        <dbReference type="EMBL" id="CBH96810.1"/>
    </source>
</evidence>
<organism evidence="4">
    <name type="scientific">mine drainage metagenome</name>
    <dbReference type="NCBI Taxonomy" id="410659"/>
    <lineage>
        <taxon>unclassified sequences</taxon>
        <taxon>metagenomes</taxon>
        <taxon>ecological metagenomes</taxon>
    </lineage>
</organism>
<dbReference type="GO" id="GO:0000150">
    <property type="term" value="F:DNA strand exchange activity"/>
    <property type="evidence" value="ECO:0007669"/>
    <property type="project" value="TreeGrafter"/>
</dbReference>
<dbReference type="InterPro" id="IPR038109">
    <property type="entry name" value="DNA_bind_recomb_sf"/>
</dbReference>
<dbReference type="Gene3D" id="3.90.1750.20">
    <property type="entry name" value="Putative Large Serine Recombinase, Chain B, Domain 2"/>
    <property type="match status" value="1"/>
</dbReference>
<accession>E6PPF7</accession>
<dbReference type="GO" id="GO:0003677">
    <property type="term" value="F:DNA binding"/>
    <property type="evidence" value="ECO:0007669"/>
    <property type="project" value="UniProtKB-KW"/>
</dbReference>
<dbReference type="InterPro" id="IPR050639">
    <property type="entry name" value="SSR_resolvase"/>
</dbReference>
<comment type="caution">
    <text evidence="4">The sequence shown here is derived from an EMBL/GenBank/DDBJ whole genome shotgun (WGS) entry which is preliminary data.</text>
</comment>
<dbReference type="EMBL" id="CABM01000032">
    <property type="protein sequence ID" value="CBH96810.1"/>
    <property type="molecule type" value="Genomic_DNA"/>
</dbReference>
<evidence type="ECO:0000256" key="1">
    <source>
        <dbReference type="ARBA" id="ARBA00023125"/>
    </source>
</evidence>
<evidence type="ECO:0000256" key="2">
    <source>
        <dbReference type="ARBA" id="ARBA00023172"/>
    </source>
</evidence>
<evidence type="ECO:0000256" key="3">
    <source>
        <dbReference type="SAM" id="Coils"/>
    </source>
</evidence>
<dbReference type="PANTHER" id="PTHR30461:SF2">
    <property type="entry name" value="SERINE RECOMBINASE PINE-RELATED"/>
    <property type="match status" value="1"/>
</dbReference>
<name>E6PPF7_9ZZZZ</name>
<dbReference type="AlphaFoldDB" id="E6PPF7"/>
<proteinExistence type="predicted"/>